<proteinExistence type="predicted"/>
<protein>
    <submittedName>
        <fullName evidence="2">Prostatic acid phosphatase</fullName>
    </submittedName>
</protein>
<reference evidence="2" key="1">
    <citation type="submission" date="2020-08" db="EMBL/GenBank/DDBJ databases">
        <title>Multicomponent nature underlies the extraordinary mechanical properties of spider dragline silk.</title>
        <authorList>
            <person name="Kono N."/>
            <person name="Nakamura H."/>
            <person name="Mori M."/>
            <person name="Yoshida Y."/>
            <person name="Ohtoshi R."/>
            <person name="Malay A.D."/>
            <person name="Moran D.A.P."/>
            <person name="Tomita M."/>
            <person name="Numata K."/>
            <person name="Arakawa K."/>
        </authorList>
    </citation>
    <scope>NUCLEOTIDE SEQUENCE</scope>
</reference>
<evidence type="ECO:0000313" key="3">
    <source>
        <dbReference type="Proteomes" id="UP000886998"/>
    </source>
</evidence>
<feature type="signal peptide" evidence="1">
    <location>
        <begin position="1"/>
        <end position="24"/>
    </location>
</feature>
<dbReference type="Gene3D" id="3.40.50.1240">
    <property type="entry name" value="Phosphoglycerate mutase-like"/>
    <property type="match status" value="1"/>
</dbReference>
<feature type="chain" id="PRO_5036504804" evidence="1">
    <location>
        <begin position="25"/>
        <end position="96"/>
    </location>
</feature>
<keyword evidence="3" id="KW-1185">Reference proteome</keyword>
<name>A0A8X6XU20_9ARAC</name>
<dbReference type="OrthoDB" id="258392at2759"/>
<dbReference type="InterPro" id="IPR029033">
    <property type="entry name" value="His_PPase_superfam"/>
</dbReference>
<keyword evidence="1" id="KW-0732">Signal</keyword>
<dbReference type="SUPFAM" id="SSF53254">
    <property type="entry name" value="Phosphoglycerate mutase-like"/>
    <property type="match status" value="1"/>
</dbReference>
<evidence type="ECO:0000313" key="2">
    <source>
        <dbReference type="EMBL" id="GFY59930.1"/>
    </source>
</evidence>
<dbReference type="EMBL" id="BMAV01012886">
    <property type="protein sequence ID" value="GFY59930.1"/>
    <property type="molecule type" value="Genomic_DNA"/>
</dbReference>
<comment type="caution">
    <text evidence="2">The sequence shown here is derived from an EMBL/GenBank/DDBJ whole genome shotgun (WGS) entry which is preliminary data.</text>
</comment>
<dbReference type="AlphaFoldDB" id="A0A8X6XU20"/>
<dbReference type="GO" id="GO:0016791">
    <property type="term" value="F:phosphatase activity"/>
    <property type="evidence" value="ECO:0007669"/>
    <property type="project" value="UniProtKB-ARBA"/>
</dbReference>
<accession>A0A8X6XU20</accession>
<gene>
    <name evidence="2" type="primary">X975_02372</name>
    <name evidence="2" type="ORF">TNIN_77721</name>
</gene>
<organism evidence="2 3">
    <name type="scientific">Trichonephila inaurata madagascariensis</name>
    <dbReference type="NCBI Taxonomy" id="2747483"/>
    <lineage>
        <taxon>Eukaryota</taxon>
        <taxon>Metazoa</taxon>
        <taxon>Ecdysozoa</taxon>
        <taxon>Arthropoda</taxon>
        <taxon>Chelicerata</taxon>
        <taxon>Arachnida</taxon>
        <taxon>Araneae</taxon>
        <taxon>Araneomorphae</taxon>
        <taxon>Entelegynae</taxon>
        <taxon>Araneoidea</taxon>
        <taxon>Nephilidae</taxon>
        <taxon>Trichonephila</taxon>
        <taxon>Trichonephila inaurata</taxon>
    </lineage>
</organism>
<sequence>MEKNVLVLTCLLIVVTIFKNAVLSCSPDELVLVQMISRHCDLSPTRLYPEDPNSAEVWKEGLGEMTLKGKFQAYALGCYLRARYGGFITSDPTEVR</sequence>
<evidence type="ECO:0000256" key="1">
    <source>
        <dbReference type="SAM" id="SignalP"/>
    </source>
</evidence>
<dbReference type="Proteomes" id="UP000886998">
    <property type="component" value="Unassembled WGS sequence"/>
</dbReference>